<organism evidence="1 2">
    <name type="scientific">Photobacterium aphoticum</name>
    <dbReference type="NCBI Taxonomy" id="754436"/>
    <lineage>
        <taxon>Bacteria</taxon>
        <taxon>Pseudomonadati</taxon>
        <taxon>Pseudomonadota</taxon>
        <taxon>Gammaproteobacteria</taxon>
        <taxon>Vibrionales</taxon>
        <taxon>Vibrionaceae</taxon>
        <taxon>Photobacterium</taxon>
    </lineage>
</organism>
<proteinExistence type="predicted"/>
<dbReference type="eggNOG" id="COG1196">
    <property type="taxonomic scope" value="Bacteria"/>
</dbReference>
<name>A0A090R8U8_9GAMM</name>
<comment type="caution">
    <text evidence="1">The sequence shown here is derived from an EMBL/GenBank/DDBJ whole genome shotgun (WGS) entry which is preliminary data.</text>
</comment>
<dbReference type="STRING" id="754436.JCM19237_2158"/>
<protein>
    <submittedName>
        <fullName evidence="1">Myosin heavy chain</fullName>
    </submittedName>
</protein>
<evidence type="ECO:0000313" key="2">
    <source>
        <dbReference type="Proteomes" id="UP000029227"/>
    </source>
</evidence>
<accession>A0A090R8U8</accession>
<dbReference type="EMBL" id="BBMN01000003">
    <property type="protein sequence ID" value="GAL04007.1"/>
    <property type="molecule type" value="Genomic_DNA"/>
</dbReference>
<dbReference type="Proteomes" id="UP000029227">
    <property type="component" value="Unassembled WGS sequence"/>
</dbReference>
<sequence length="264" mass="30431">MLAFNSNKQQQRTLNDELAVMESQQQALVQQLESLHVVLTQEEQAHSMQAEKVEAFKSALERLRKYQTSVKAQLEAHSLPTHNFAVMPDASLALTAENLQTRIDNLQSKREARAEIAERIQGFVRHQVLENDDQLMRPFVDDDLLAHAFEQLQSRYQGLDEEFDILRKHFVEHKHSIHGIINELKNNREMVRQFELSINRAFAGVTINDLSQVEATIKVEARFSDLVGEIEHLDTHSDQKASEQFIERLKAFSQKFSLMGKQPC</sequence>
<dbReference type="AlphaFoldDB" id="A0A090R8U8"/>
<reference evidence="1 2" key="1">
    <citation type="journal article" date="2014" name="Genome Announc.">
        <title>Draft Genome Sequences of Two Vibrionaceae Species, Vibrio ponticus C121 and Photobacterium aphoticum C119, Isolated as Coral Reef Microbiota.</title>
        <authorList>
            <person name="Al-saari N."/>
            <person name="Meirelles P.M."/>
            <person name="Mino S."/>
            <person name="Suda W."/>
            <person name="Oshima K."/>
            <person name="Hattori M."/>
            <person name="Ohkuma M."/>
            <person name="Thompson F.L."/>
            <person name="Gomez-Gil B."/>
            <person name="Sawabe T."/>
            <person name="Sawabe T."/>
        </authorList>
    </citation>
    <scope>NUCLEOTIDE SEQUENCE [LARGE SCALE GENOMIC DNA]</scope>
    <source>
        <strain evidence="1 2">JCM 19237</strain>
    </source>
</reference>
<gene>
    <name evidence="1" type="ORF">JCM19237_2158</name>
</gene>
<evidence type="ECO:0000313" key="1">
    <source>
        <dbReference type="EMBL" id="GAL04007.1"/>
    </source>
</evidence>